<sequence>TSPTHESHALQRLYVAPAPAQNQAPIVTHPVMVTSPVDIQGAQLHFIQLMQQQRCDHVNQGYLPLGLQQTCNSLPIAECPSLMVTNTPGGYKPPACILNQPEGTCRHQ</sequence>
<accession>A0A319CFR6</accession>
<name>A0A319CFR6_ASPVC</name>
<keyword evidence="2" id="KW-1185">Reference proteome</keyword>
<dbReference type="RefSeq" id="XP_025560976.1">
    <property type="nucleotide sequence ID" value="XM_025703274.1"/>
</dbReference>
<reference evidence="1" key="1">
    <citation type="submission" date="2016-12" db="EMBL/GenBank/DDBJ databases">
        <title>The genomes of Aspergillus section Nigri reveals drivers in fungal speciation.</title>
        <authorList>
            <consortium name="DOE Joint Genome Institute"/>
            <person name="Vesth T.C."/>
            <person name="Nybo J."/>
            <person name="Theobald S."/>
            <person name="Brandl J."/>
            <person name="Frisvad J.C."/>
            <person name="Nielsen K.F."/>
            <person name="Lyhne E.K."/>
            <person name="Kogle M.E."/>
            <person name="Kuo A."/>
            <person name="Riley R."/>
            <person name="Clum A."/>
            <person name="Nolan M."/>
            <person name="Lipzen A."/>
            <person name="Salamov A."/>
            <person name="Henrissat B."/>
            <person name="Wiebenga A."/>
            <person name="De Vries R.P."/>
            <person name="Grigoriev I.V."/>
            <person name="Mortensen U.H."/>
            <person name="Andersen M.R."/>
            <person name="Baker S.E."/>
        </authorList>
    </citation>
    <scope>NUCLEOTIDE SEQUENCE [LARGE SCALE GENOMIC DNA]</scope>
    <source>
        <strain evidence="1">CBS 113365</strain>
    </source>
</reference>
<evidence type="ECO:0000313" key="2">
    <source>
        <dbReference type="Proteomes" id="UP000248405"/>
    </source>
</evidence>
<organism evidence="1 2">
    <name type="scientific">Aspergillus vadensis (strain CBS 113365 / IMI 142717 / IBT 24658)</name>
    <dbReference type="NCBI Taxonomy" id="1448311"/>
    <lineage>
        <taxon>Eukaryota</taxon>
        <taxon>Fungi</taxon>
        <taxon>Dikarya</taxon>
        <taxon>Ascomycota</taxon>
        <taxon>Pezizomycotina</taxon>
        <taxon>Eurotiomycetes</taxon>
        <taxon>Eurotiomycetidae</taxon>
        <taxon>Eurotiales</taxon>
        <taxon>Aspergillaceae</taxon>
        <taxon>Aspergillus</taxon>
        <taxon>Aspergillus subgen. Circumdati</taxon>
    </lineage>
</organism>
<dbReference type="Proteomes" id="UP000248405">
    <property type="component" value="Unassembled WGS sequence"/>
</dbReference>
<dbReference type="EMBL" id="KZ821631">
    <property type="protein sequence ID" value="PYH67182.1"/>
    <property type="molecule type" value="Genomic_DNA"/>
</dbReference>
<dbReference type="GeneID" id="37207866"/>
<protein>
    <submittedName>
        <fullName evidence="1">Uncharacterized protein</fullName>
    </submittedName>
</protein>
<gene>
    <name evidence="1" type="ORF">BO88DRAFT_344922</name>
</gene>
<dbReference type="AlphaFoldDB" id="A0A319CFR6"/>
<evidence type="ECO:0000313" key="1">
    <source>
        <dbReference type="EMBL" id="PYH67182.1"/>
    </source>
</evidence>
<feature type="non-terminal residue" evidence="1">
    <location>
        <position position="1"/>
    </location>
</feature>
<proteinExistence type="predicted"/>